<dbReference type="CDD" id="cd00109">
    <property type="entry name" value="Kunitz-type"/>
    <property type="match status" value="2"/>
</dbReference>
<dbReference type="InterPro" id="IPR036880">
    <property type="entry name" value="Kunitz_BPTI_sf"/>
</dbReference>
<dbReference type="PROSITE" id="PS50279">
    <property type="entry name" value="BPTI_KUNITZ_2"/>
    <property type="match status" value="5"/>
</dbReference>
<feature type="domain" description="BPTI/Kunitz inhibitor" evidence="2">
    <location>
        <begin position="572"/>
        <end position="624"/>
    </location>
</feature>
<sequence length="1039" mass="114119">MVCVSSMIPPSCPLPEPHGDSPNPATVLANPDSHPLNPDSYMPVLCTSSSTKTRTSNGGDGSTWCVYPDGDKDIFIADIYDCIAHPQIKSELFPEYHESVDGLCCPSRAFACAQPMEAGEEPSVPRWWFNSATGTCTQFMWDPNTIEGASPNNFRTVEHCESYCRDTCARGAVEFVASADSAIYDETPKSGCLSTRSTCGHDHECVLIGSSQTCCPTRENICSPYGGRKYLSRPPSNFDRGVNIAGSRSMTRYYYDIDRGKCLNFVYHGLGNFNNFNTKQDCEAFCSKRCHYQQPHDNTGQRHGIYQKKLESSASYVLPVRRCELERIGNDARLQPIVHRRTHVAAVTMCVVRHLVKSICTQPKQPGDCTSSIRRYWYNAATRQCEVFHYTGCQGNDNNFISLVLCQQNCKGIIEEPQCQQGRAHRDQSGKFLHCSAKTKCPSNHVCSYDGRNHGCCPTRAYTCSLSADKGVKCGSGRTYRYHFNAATQSCETFLYEGCDGNGNNFLTAQDCQQYCGVGGCPNGAAPLMEESSNRHVVCSITQRCPSTHECVAVPLNGNVVYRCCPSKVYICSQAPQQGSQCSMVSTTRYYFNLVTRRCTSFQYNGCRGNHNNFAKKEQCENFCSSAGCGAGEIVIKDPGTSRPLHCDNDVRNSCPGTSQCRFNTILSSSVCCGFHATDVCPQDERPFVNAMDETVRECAVNVPGSCPAHFLCRFNAKKNRYYCCAPTSENLCPEGRAVFRAKKTALPQRCFVNSRNECADGFSCQSSVKGVTQGFCCSERNVCKDGAKFLVDDSTKMPKICSSGLFNACPLGYRCHLRKPQSVSGFCCKVNSNTVTEGCPPGEYALTSNEKIVECDPFNSGGKTCPAAFSCQYAMLFRRYQCCGKQPPEEQEQREQGSLQQSLLLHSCLLERFRFRKRLSSIPSCLPQGKQSASCPGNSVAFLDLTGSPMQCVMGTGVCPSGYSCQEAKQGKFLCCTEAETADRPKQPVSEEGTTTASATTLPPQTPATAVVLQERTTVTAPKSYCPPDAVMTNGECR</sequence>
<dbReference type="PROSITE" id="PS00280">
    <property type="entry name" value="BPTI_KUNITZ_1"/>
    <property type="match status" value="3"/>
</dbReference>
<dbReference type="SMART" id="SM00131">
    <property type="entry name" value="KU"/>
    <property type="match status" value="5"/>
</dbReference>
<evidence type="ECO:0000313" key="4">
    <source>
        <dbReference type="Proteomes" id="UP000054047"/>
    </source>
</evidence>
<dbReference type="InterPro" id="IPR028150">
    <property type="entry name" value="Lustrin_cystein"/>
</dbReference>
<dbReference type="PANTHER" id="PTHR46339">
    <property type="entry name" value="PROTEIN CBG15282-RELATED"/>
    <property type="match status" value="1"/>
</dbReference>
<protein>
    <submittedName>
        <fullName evidence="3">Kunitz/Bovine pancreatic trypsin inhibitor domain protein</fullName>
    </submittedName>
</protein>
<dbReference type="SMART" id="SM00289">
    <property type="entry name" value="WR1"/>
    <property type="match status" value="9"/>
</dbReference>
<dbReference type="InterPro" id="IPR006150">
    <property type="entry name" value="Cys_repeat_1"/>
</dbReference>
<feature type="domain" description="BPTI/Kunitz inhibitor" evidence="2">
    <location>
        <begin position="464"/>
        <end position="516"/>
    </location>
</feature>
<name>A0A0C2H4Z2_9BILA</name>
<reference evidence="3 4" key="1">
    <citation type="submission" date="2013-12" db="EMBL/GenBank/DDBJ databases">
        <title>Draft genome of the parsitic nematode Ancylostoma duodenale.</title>
        <authorList>
            <person name="Mitreva M."/>
        </authorList>
    </citation>
    <scope>NUCLEOTIDE SEQUENCE [LARGE SCALE GENOMIC DNA]</scope>
    <source>
        <strain evidence="3 4">Zhejiang</strain>
    </source>
</reference>
<keyword evidence="4" id="KW-1185">Reference proteome</keyword>
<dbReference type="InterPro" id="IPR002223">
    <property type="entry name" value="Kunitz_BPTI"/>
</dbReference>
<dbReference type="PRINTS" id="PR00759">
    <property type="entry name" value="BASICPTASE"/>
</dbReference>
<dbReference type="PANTHER" id="PTHR46339:SF4">
    <property type="entry name" value="BPTI_KUNITZ INHIBITOR DOMAIN-CONTAINING PROTEIN"/>
    <property type="match status" value="1"/>
</dbReference>
<dbReference type="InterPro" id="IPR020901">
    <property type="entry name" value="Prtase_inh_Kunz-CS"/>
</dbReference>
<dbReference type="Pfam" id="PF14625">
    <property type="entry name" value="Lustrin_cystein"/>
    <property type="match status" value="8"/>
</dbReference>
<dbReference type="Gene3D" id="4.10.410.10">
    <property type="entry name" value="Pancreatic trypsin inhibitor Kunitz domain"/>
    <property type="match status" value="5"/>
</dbReference>
<evidence type="ECO:0000256" key="1">
    <source>
        <dbReference type="SAM" id="MobiDB-lite"/>
    </source>
</evidence>
<evidence type="ECO:0000259" key="2">
    <source>
        <dbReference type="PROSITE" id="PS50279"/>
    </source>
</evidence>
<dbReference type="InterPro" id="IPR053014">
    <property type="entry name" value="Cuticle_assoc_divergent"/>
</dbReference>
<gene>
    <name evidence="3" type="ORF">ANCDUO_03038</name>
</gene>
<feature type="region of interest" description="Disordered" evidence="1">
    <location>
        <begin position="14"/>
        <end position="33"/>
    </location>
</feature>
<dbReference type="GO" id="GO:0004867">
    <property type="term" value="F:serine-type endopeptidase inhibitor activity"/>
    <property type="evidence" value="ECO:0007669"/>
    <property type="project" value="InterPro"/>
</dbReference>
<dbReference type="Proteomes" id="UP000054047">
    <property type="component" value="Unassembled WGS sequence"/>
</dbReference>
<accession>A0A0C2H4Z2</accession>
<dbReference type="SUPFAM" id="SSF57362">
    <property type="entry name" value="BPTI-like"/>
    <property type="match status" value="5"/>
</dbReference>
<feature type="domain" description="BPTI/Kunitz inhibitor" evidence="2">
    <location>
        <begin position="360"/>
        <end position="410"/>
    </location>
</feature>
<dbReference type="EMBL" id="KN727040">
    <property type="protein sequence ID" value="KIH66624.1"/>
    <property type="molecule type" value="Genomic_DNA"/>
</dbReference>
<dbReference type="Pfam" id="PF00014">
    <property type="entry name" value="Kunitz_BPTI"/>
    <property type="match status" value="5"/>
</dbReference>
<dbReference type="CDD" id="cd22593">
    <property type="entry name" value="Kunitz_conkunitzin"/>
    <property type="match status" value="2"/>
</dbReference>
<evidence type="ECO:0000313" key="3">
    <source>
        <dbReference type="EMBL" id="KIH66624.1"/>
    </source>
</evidence>
<dbReference type="AlphaFoldDB" id="A0A0C2H4Z2"/>
<feature type="domain" description="BPTI/Kunitz inhibitor" evidence="2">
    <location>
        <begin position="112"/>
        <end position="164"/>
    </location>
</feature>
<organism evidence="3 4">
    <name type="scientific">Ancylostoma duodenale</name>
    <dbReference type="NCBI Taxonomy" id="51022"/>
    <lineage>
        <taxon>Eukaryota</taxon>
        <taxon>Metazoa</taxon>
        <taxon>Ecdysozoa</taxon>
        <taxon>Nematoda</taxon>
        <taxon>Chromadorea</taxon>
        <taxon>Rhabditida</taxon>
        <taxon>Rhabditina</taxon>
        <taxon>Rhabditomorpha</taxon>
        <taxon>Strongyloidea</taxon>
        <taxon>Ancylostomatidae</taxon>
        <taxon>Ancylostomatinae</taxon>
        <taxon>Ancylostoma</taxon>
    </lineage>
</organism>
<feature type="domain" description="BPTI/Kunitz inhibitor" evidence="2">
    <location>
        <begin position="239"/>
        <end position="286"/>
    </location>
</feature>
<proteinExistence type="predicted"/>
<dbReference type="OrthoDB" id="5950222at2759"/>